<keyword evidence="2" id="KW-1185">Reference proteome</keyword>
<sequence length="107" mass="11504">VRNQTPDQDTALSGQLNPASLAADLCRKTAIGDQSMGISLDPSCGYPDEQSIKGKGRSGGTKGEAPASFPVCVRVSILWRLPYLLAIGDKWEEGRICLFCFEGAMRN</sequence>
<gene>
    <name evidence="1" type="ORF">CRG98_014391</name>
</gene>
<proteinExistence type="predicted"/>
<evidence type="ECO:0000313" key="2">
    <source>
        <dbReference type="Proteomes" id="UP000233551"/>
    </source>
</evidence>
<name>A0A2I0K9M4_PUNGR</name>
<evidence type="ECO:0000313" key="1">
    <source>
        <dbReference type="EMBL" id="PKI65242.1"/>
    </source>
</evidence>
<comment type="caution">
    <text evidence="1">The sequence shown here is derived from an EMBL/GenBank/DDBJ whole genome shotgun (WGS) entry which is preliminary data.</text>
</comment>
<dbReference type="AlphaFoldDB" id="A0A2I0K9M4"/>
<protein>
    <submittedName>
        <fullName evidence="1">Uncharacterized protein</fullName>
    </submittedName>
</protein>
<dbReference type="EMBL" id="PGOL01000763">
    <property type="protein sequence ID" value="PKI65242.1"/>
    <property type="molecule type" value="Genomic_DNA"/>
</dbReference>
<accession>A0A2I0K9M4</accession>
<reference evidence="1 2" key="1">
    <citation type="submission" date="2017-11" db="EMBL/GenBank/DDBJ databases">
        <title>De-novo sequencing of pomegranate (Punica granatum L.) genome.</title>
        <authorList>
            <person name="Akparov Z."/>
            <person name="Amiraslanov A."/>
            <person name="Hajiyeva S."/>
            <person name="Abbasov M."/>
            <person name="Kaur K."/>
            <person name="Hamwieh A."/>
            <person name="Solovyev V."/>
            <person name="Salamov A."/>
            <person name="Braich B."/>
            <person name="Kosarev P."/>
            <person name="Mahmoud A."/>
            <person name="Hajiyev E."/>
            <person name="Babayeva S."/>
            <person name="Izzatullayeva V."/>
            <person name="Mammadov A."/>
            <person name="Mammadov A."/>
            <person name="Sharifova S."/>
            <person name="Ojaghi J."/>
            <person name="Eynullazada K."/>
            <person name="Bayramov B."/>
            <person name="Abdulazimova A."/>
            <person name="Shahmuradov I."/>
        </authorList>
    </citation>
    <scope>NUCLEOTIDE SEQUENCE [LARGE SCALE GENOMIC DNA]</scope>
    <source>
        <strain evidence="2">cv. AG2017</strain>
        <tissue evidence="1">Leaf</tissue>
    </source>
</reference>
<feature type="non-terminal residue" evidence="1">
    <location>
        <position position="1"/>
    </location>
</feature>
<organism evidence="1 2">
    <name type="scientific">Punica granatum</name>
    <name type="common">Pomegranate</name>
    <dbReference type="NCBI Taxonomy" id="22663"/>
    <lineage>
        <taxon>Eukaryota</taxon>
        <taxon>Viridiplantae</taxon>
        <taxon>Streptophyta</taxon>
        <taxon>Embryophyta</taxon>
        <taxon>Tracheophyta</taxon>
        <taxon>Spermatophyta</taxon>
        <taxon>Magnoliopsida</taxon>
        <taxon>eudicotyledons</taxon>
        <taxon>Gunneridae</taxon>
        <taxon>Pentapetalae</taxon>
        <taxon>rosids</taxon>
        <taxon>malvids</taxon>
        <taxon>Myrtales</taxon>
        <taxon>Lythraceae</taxon>
        <taxon>Punica</taxon>
    </lineage>
</organism>
<dbReference type="Proteomes" id="UP000233551">
    <property type="component" value="Unassembled WGS sequence"/>
</dbReference>